<gene>
    <name evidence="1" type="ORF">CG716_20180</name>
</gene>
<reference evidence="1 2" key="1">
    <citation type="submission" date="2017-07" db="EMBL/GenBank/DDBJ databases">
        <title>The new phylogeny of genus Mycobacterium.</title>
        <authorList>
            <person name="Tortoli E."/>
            <person name="Trovato A."/>
            <person name="Cirillo D.M."/>
        </authorList>
    </citation>
    <scope>NUCLEOTIDE SEQUENCE [LARGE SCALE GENOMIC DNA]</scope>
    <source>
        <strain evidence="1 2">ATCC 33027</strain>
    </source>
</reference>
<organism evidence="1 2">
    <name type="scientific">Mycolicibacterium sphagni</name>
    <dbReference type="NCBI Taxonomy" id="1786"/>
    <lineage>
        <taxon>Bacteria</taxon>
        <taxon>Bacillati</taxon>
        <taxon>Actinomycetota</taxon>
        <taxon>Actinomycetes</taxon>
        <taxon>Mycobacteriales</taxon>
        <taxon>Mycobacteriaceae</taxon>
        <taxon>Mycolicibacterium</taxon>
    </lineage>
</organism>
<proteinExistence type="predicted"/>
<evidence type="ECO:0000313" key="2">
    <source>
        <dbReference type="Proteomes" id="UP000216063"/>
    </source>
</evidence>
<dbReference type="RefSeq" id="WP_094482883.1">
    <property type="nucleotide sequence ID" value="NZ_NOZR01000019.1"/>
</dbReference>
<protein>
    <submittedName>
        <fullName evidence="1">Uncharacterized protein</fullName>
    </submittedName>
</protein>
<dbReference type="OrthoDB" id="4194229at2"/>
<dbReference type="Proteomes" id="UP000216063">
    <property type="component" value="Unassembled WGS sequence"/>
</dbReference>
<dbReference type="AlphaFoldDB" id="A0A255DC02"/>
<sequence length="157" mass="17629">MMRREAAQILAMVAWTKRQLGKIEARAKAEIDVQFAEEKIAATVEVDGKPVVVGYTQMVQPKPQLQVTDPEKFVQWVAERWPTEIVESVRESFLPVLKERCVDGILIDDQGEPCPFASLTDPDPYSRTFLTKNGEETLTPVLGSWSLEDLVKVIEAA</sequence>
<dbReference type="EMBL" id="NOZR01000019">
    <property type="protein sequence ID" value="OYN76834.1"/>
    <property type="molecule type" value="Genomic_DNA"/>
</dbReference>
<comment type="caution">
    <text evidence="1">The sequence shown here is derived from an EMBL/GenBank/DDBJ whole genome shotgun (WGS) entry which is preliminary data.</text>
</comment>
<name>A0A255DC02_9MYCO</name>
<accession>A0A255DC02</accession>
<keyword evidence="2" id="KW-1185">Reference proteome</keyword>
<evidence type="ECO:0000313" key="1">
    <source>
        <dbReference type="EMBL" id="OYN76834.1"/>
    </source>
</evidence>